<comment type="similarity">
    <text evidence="2">Belongs to the CRISPR-associated protein Cas9 family. Subtype II-A subfamily.</text>
</comment>
<dbReference type="GO" id="GO:0051607">
    <property type="term" value="P:defense response to virus"/>
    <property type="evidence" value="ECO:0007669"/>
    <property type="project" value="UniProtKB-UniRule"/>
</dbReference>
<gene>
    <name evidence="13" type="primary">cas9</name>
    <name evidence="15" type="ORF">SAMN05421734_106106</name>
</gene>
<comment type="function">
    <text evidence="13">CRISPR (clustered regularly interspaced short palindromic repeat) is an adaptive immune system that provides protection against mobile genetic elements (viruses, transposable elements and conjugative plasmids). CRISPR clusters contain spacers, sequences complementary to antecedent mobile elements, and target invading nucleic acids. CRISPR clusters are transcribed and processed into CRISPR RNA (crRNA). In type II CRISPR systems correct processing of pre-crRNA requires a trans-encoded small RNA (tracrRNA), endogenous ribonuclease 3 (rnc) and this protein. The tracrRNA serves as a guide for ribonuclease 3-aided processing of pre-crRNA. Subsequently Cas9/crRNA/tracrRNA endonucleolytically cleaves linear or circular dsDNA target complementary to the spacer; Cas9 is inactive in the absence of the 2 guide RNAs (gRNA). Cas9 recognizes the protospacer adjacent motif (PAM) in the CRISPR repeat sequences to help distinguish self versus nonself, as targets within the bacterial CRISPR locus do not have PAMs. PAM recognition is also required for catalytic activity.</text>
</comment>
<keyword evidence="6 13" id="KW-0378">Hydrolase</keyword>
<feature type="domain" description="HNH Cas9-type" evidence="14">
    <location>
        <begin position="484"/>
        <end position="650"/>
    </location>
</feature>
<comment type="subunit">
    <text evidence="12 13">Monomer. Binds crRNA and tracrRNA.</text>
</comment>
<comment type="cofactor">
    <cofactor evidence="1 13">
        <name>Mg(2+)</name>
        <dbReference type="ChEBI" id="CHEBI:18420"/>
    </cofactor>
</comment>
<dbReference type="InterPro" id="IPR036397">
    <property type="entry name" value="RNaseH_sf"/>
</dbReference>
<dbReference type="AlphaFoldDB" id="A0A1G6KK68"/>
<feature type="binding site" evidence="13">
    <location>
        <position position="481"/>
    </location>
    <ligand>
        <name>Mg(2+)</name>
        <dbReference type="ChEBI" id="CHEBI:18420"/>
        <label>1</label>
    </ligand>
</feature>
<evidence type="ECO:0000256" key="3">
    <source>
        <dbReference type="ARBA" id="ARBA00022722"/>
    </source>
</evidence>
<feature type="binding site" evidence="13">
    <location>
        <position position="13"/>
    </location>
    <ligand>
        <name>Mg(2+)</name>
        <dbReference type="ChEBI" id="CHEBI:18420"/>
        <label>2</label>
    </ligand>
</feature>
<dbReference type="Pfam" id="PF18470">
    <property type="entry name" value="Cas9_a"/>
    <property type="match status" value="1"/>
</dbReference>
<dbReference type="OrthoDB" id="9757607at2"/>
<dbReference type="Pfam" id="PF13395">
    <property type="entry name" value="HNH_4"/>
    <property type="match status" value="1"/>
</dbReference>
<dbReference type="GO" id="GO:0046872">
    <property type="term" value="F:metal ion binding"/>
    <property type="evidence" value="ECO:0007669"/>
    <property type="project" value="UniProtKB-UniRule"/>
</dbReference>
<dbReference type="STRING" id="1612202.SAMN05421734_106106"/>
<dbReference type="GO" id="GO:0003677">
    <property type="term" value="F:DNA binding"/>
    <property type="evidence" value="ECO:0007669"/>
    <property type="project" value="UniProtKB-UniRule"/>
</dbReference>
<dbReference type="GO" id="GO:0004519">
    <property type="term" value="F:endonuclease activity"/>
    <property type="evidence" value="ECO:0007669"/>
    <property type="project" value="UniProtKB-UniRule"/>
</dbReference>
<reference evidence="16" key="1">
    <citation type="submission" date="2016-09" db="EMBL/GenBank/DDBJ databases">
        <authorList>
            <person name="Varghese N."/>
            <person name="Submissions S."/>
        </authorList>
    </citation>
    <scope>NUCLEOTIDE SEQUENCE [LARGE SCALE GENOMIC DNA]</scope>
    <source>
        <strain evidence="16">S5</strain>
    </source>
</reference>
<keyword evidence="11" id="KW-0464">Manganese</keyword>
<keyword evidence="5 13" id="KW-0255">Endonuclease</keyword>
<dbReference type="InterPro" id="IPR049473">
    <property type="entry name" value="Cas9_PI_C"/>
</dbReference>
<feature type="binding site" evidence="13">
    <location>
        <position position="485"/>
    </location>
    <ligand>
        <name>Mg(2+)</name>
        <dbReference type="ChEBI" id="CHEBI:18420"/>
        <label>2</label>
    </ligand>
</feature>
<dbReference type="InterPro" id="IPR033114">
    <property type="entry name" value="HNH_CAS9"/>
</dbReference>
<name>A0A1G6KK68_9BACI</name>
<dbReference type="NCBIfam" id="TIGR01865">
    <property type="entry name" value="cas_Csn1"/>
    <property type="match status" value="1"/>
</dbReference>
<evidence type="ECO:0000256" key="11">
    <source>
        <dbReference type="ARBA" id="ARBA00023211"/>
    </source>
</evidence>
<sequence length="1055" mass="124580">MSNKNDFFILGLDIGIGSVGWGLIDKDRNVIDAGVRLFPEADPSNNEGRRSFRSTRRLLRRRQHRLDRLKELLQQSNIIQSREIPTSTKPYTIRSKGLYHPLTKDEIAIALIHLAKRRGIHNIEVEEDDSSGNELSTKDQILKNEKLLKDRYVCELQLDRFKEKGEIRGHSNRFKTEDYVKEAKKLLDTQQKHHNEITTDFIDKYIELLKTRREYYEGPGKGSPFGWDEDIEKWYQQMMGRCSYFPEELRAVKESYSAQLFNLLNDLNNLSLNREENTKLTYDEKIHLIDQVFKKYKNPTLKRVAKSLDIEEHDIKGYRITKNGKPTFTTLKVYHDIKSINDSSQLLENVDQLDEIAEIVTMYQSPSDKFDSLEKLELKIPKSDLLQIAQLNYTQTHSLSLKMIHLLLPELLETSKNQMEIITEQGLKPKKVNFEGRTYIPTKQIDDFILSPVVKRAFTQTIRVINAIIKKYGYPSEIVIELAREKNSDDRKKFLNDLQNKNEKMNKEIREKLEALDVDASKGLFNMLKLWHLQDGLCMYSNNSIKINTLVNKPYLFEIDHIIPRSVSFDDSMNNKVLVYKDENQKKSNQTPFQYLSSGRGVISYDHYKSSVLQLAKSPNKMSKKKKEYLLEERDINKYDVQQEFINRNLVDTRYATREIMTTLKTFFTANEKSVKVKSINGSFTNYLRKLWDLNKDRGADFKHHAEDALICAMANHIFETKEVFKSQNLIFNQGHMVDVETGEILQEGEFNAFFTEKINKVKQIKNYSDYKYSHRVDMKPNRQLMDDTLYSTRKRNDEEYVINKLKNIYDKNSKDAENLVKKYKKDPSQFLMYHHDPQTFKKLESIIEKYSEAKNPLHQYWQEEGGYLKKYSKKGNGPIVKSLKYYESKLKEHRDQSYKYPVYDKKVVKKSLKPYRMDVYSNGSQYKFVTVRYNDLKEQGNEYVINIEDYQNKLKSKKIDESFKFLFSLYKNDVLRLEGEYYRLIGVNNDSTNRVELNTIKYNYKDYCKKEKIKNDRIAPTIKKSVTDFQKFNVDVLGQYFINENEKLKMKYSK</sequence>
<evidence type="ECO:0000256" key="13">
    <source>
        <dbReference type="HAMAP-Rule" id="MF_01480"/>
    </source>
</evidence>
<feature type="binding site" evidence="13">
    <location>
        <position position="13"/>
    </location>
    <ligand>
        <name>Mg(2+)</name>
        <dbReference type="ChEBI" id="CHEBI:18420"/>
        <label>1</label>
    </ligand>
</feature>
<dbReference type="GO" id="GO:0003723">
    <property type="term" value="F:RNA binding"/>
    <property type="evidence" value="ECO:0007669"/>
    <property type="project" value="UniProtKB-UniRule"/>
</dbReference>
<keyword evidence="4 13" id="KW-0479">Metal-binding</keyword>
<evidence type="ECO:0000256" key="9">
    <source>
        <dbReference type="ARBA" id="ARBA00023118"/>
    </source>
</evidence>
<evidence type="ECO:0000256" key="10">
    <source>
        <dbReference type="ARBA" id="ARBA00023125"/>
    </source>
</evidence>
<evidence type="ECO:0000256" key="6">
    <source>
        <dbReference type="ARBA" id="ARBA00022801"/>
    </source>
</evidence>
<evidence type="ECO:0000259" key="14">
    <source>
        <dbReference type="PROSITE" id="PS51749"/>
    </source>
</evidence>
<organism evidence="15 16">
    <name type="scientific">Pelagirhabdus alkalitolerans</name>
    <dbReference type="NCBI Taxonomy" id="1612202"/>
    <lineage>
        <taxon>Bacteria</taxon>
        <taxon>Bacillati</taxon>
        <taxon>Bacillota</taxon>
        <taxon>Bacilli</taxon>
        <taxon>Bacillales</taxon>
        <taxon>Bacillaceae</taxon>
        <taxon>Pelagirhabdus</taxon>
    </lineage>
</organism>
<dbReference type="InterPro" id="IPR040555">
    <property type="entry name" value="Cas9_PI2"/>
</dbReference>
<dbReference type="InterPro" id="IPR055228">
    <property type="entry name" value="Cas9_RuvC"/>
</dbReference>
<feature type="binding site" evidence="13">
    <location>
        <position position="485"/>
    </location>
    <ligand>
        <name>Mg(2+)</name>
        <dbReference type="ChEBI" id="CHEBI:18420"/>
        <label>1</label>
    </ligand>
</feature>
<dbReference type="EC" id="3.1.-.-" evidence="13"/>
<dbReference type="InterPro" id="IPR003615">
    <property type="entry name" value="HNH_nuc"/>
</dbReference>
<feature type="active site" description="For RuvC-like nuclease domain" evidence="13">
    <location>
        <position position="13"/>
    </location>
</feature>
<keyword evidence="16" id="KW-1185">Reference proteome</keyword>
<proteinExistence type="inferred from homology"/>
<dbReference type="Pfam" id="PF21574">
    <property type="entry name" value="Cas9_PI_C"/>
    <property type="match status" value="1"/>
</dbReference>
<evidence type="ECO:0000256" key="5">
    <source>
        <dbReference type="ARBA" id="ARBA00022759"/>
    </source>
</evidence>
<dbReference type="Pfam" id="PF22702">
    <property type="entry name" value="Cas9_RuvC"/>
    <property type="match status" value="1"/>
</dbReference>
<evidence type="ECO:0000256" key="12">
    <source>
        <dbReference type="ARBA" id="ARBA00046380"/>
    </source>
</evidence>
<dbReference type="Pfam" id="PF18061">
    <property type="entry name" value="CRISPR_Cas9_WED"/>
    <property type="match status" value="1"/>
</dbReference>
<comment type="similarity">
    <text evidence="13">Belongs to the CRISPR-associated Cas9 family.</text>
</comment>
<protein>
    <recommendedName>
        <fullName evidence="13">CRISPR-associated endonuclease Cas9</fullName>
        <ecNumber evidence="13">3.1.-.-</ecNumber>
    </recommendedName>
</protein>
<evidence type="ECO:0000313" key="15">
    <source>
        <dbReference type="EMBL" id="SDC30935.1"/>
    </source>
</evidence>
<dbReference type="HAMAP" id="MF_01480">
    <property type="entry name" value="Cas9"/>
    <property type="match status" value="1"/>
</dbReference>
<evidence type="ECO:0000256" key="2">
    <source>
        <dbReference type="ARBA" id="ARBA00005244"/>
    </source>
</evidence>
<dbReference type="Gene3D" id="3.30.420.10">
    <property type="entry name" value="Ribonuclease H-like superfamily/Ribonuclease H"/>
    <property type="match status" value="3"/>
</dbReference>
<dbReference type="InterPro" id="IPR028629">
    <property type="entry name" value="Cas9"/>
</dbReference>
<feature type="active site" description="Proton acceptor for HNH nuclease domain" evidence="13">
    <location>
        <position position="561"/>
    </location>
</feature>
<evidence type="ECO:0000256" key="8">
    <source>
        <dbReference type="ARBA" id="ARBA00022884"/>
    </source>
</evidence>
<dbReference type="GO" id="GO:0043571">
    <property type="term" value="P:maintenance of CRISPR repeat elements"/>
    <property type="evidence" value="ECO:0007669"/>
    <property type="project" value="UniProtKB-UniRule"/>
</dbReference>
<keyword evidence="9 13" id="KW-0051">Antiviral defense</keyword>
<evidence type="ECO:0000256" key="1">
    <source>
        <dbReference type="ARBA" id="ARBA00001946"/>
    </source>
</evidence>
<keyword evidence="8 13" id="KW-0694">RNA-binding</keyword>
<accession>A0A1G6KK68</accession>
<dbReference type="RefSeq" id="WP_090795965.1">
    <property type="nucleotide sequence ID" value="NZ_FMYI01000006.1"/>
</dbReference>
<evidence type="ECO:0000256" key="7">
    <source>
        <dbReference type="ARBA" id="ARBA00022842"/>
    </source>
</evidence>
<comment type="domain">
    <text evidence="13">Has 2 endonuclease domains. The discontinuous RuvC-like domain cleaves the target DNA noncomplementary to crRNA while the HNH nuclease domain cleaves the target DNA complementary to crRNA.</text>
</comment>
<keyword evidence="10 13" id="KW-0238">DNA-binding</keyword>
<dbReference type="GO" id="GO:0016787">
    <property type="term" value="F:hydrolase activity"/>
    <property type="evidence" value="ECO:0007669"/>
    <property type="project" value="UniProtKB-KW"/>
</dbReference>
<dbReference type="EMBL" id="FMYI01000006">
    <property type="protein sequence ID" value="SDC30935.1"/>
    <property type="molecule type" value="Genomic_DNA"/>
</dbReference>
<dbReference type="Pfam" id="PF18070">
    <property type="entry name" value="Cas9_PI2"/>
    <property type="match status" value="1"/>
</dbReference>
<dbReference type="PROSITE" id="PS51749">
    <property type="entry name" value="HNH_CAS9"/>
    <property type="match status" value="1"/>
</dbReference>
<dbReference type="InterPro" id="IPR040619">
    <property type="entry name" value="Cas9_alpha-helical_lobe"/>
</dbReference>
<dbReference type="Proteomes" id="UP000242949">
    <property type="component" value="Unassembled WGS sequence"/>
</dbReference>
<feature type="binding site" evidence="13">
    <location>
        <position position="705"/>
    </location>
    <ligand>
        <name>Mg(2+)</name>
        <dbReference type="ChEBI" id="CHEBI:18420"/>
        <label>2</label>
    </ligand>
</feature>
<evidence type="ECO:0000313" key="16">
    <source>
        <dbReference type="Proteomes" id="UP000242949"/>
    </source>
</evidence>
<keyword evidence="3 13" id="KW-0540">Nuclease</keyword>
<evidence type="ECO:0000256" key="4">
    <source>
        <dbReference type="ARBA" id="ARBA00022723"/>
    </source>
</evidence>
<dbReference type="InterPro" id="IPR040656">
    <property type="entry name" value="Cas9_WED_dom"/>
</dbReference>
<keyword evidence="7 13" id="KW-0460">Magnesium</keyword>